<accession>A0A803QRT6</accession>
<evidence type="ECO:0000313" key="1">
    <source>
        <dbReference type="EnsemblPlants" id="cds.evm.model.ctgX18.2"/>
    </source>
</evidence>
<dbReference type="EnsemblPlants" id="evm.model.ctgX18.2">
    <property type="protein sequence ID" value="cds.evm.model.ctgX18.2"/>
    <property type="gene ID" value="evm.TU.ctgX18.2"/>
</dbReference>
<dbReference type="Gramene" id="evm.model.ctgX18.2">
    <property type="protein sequence ID" value="cds.evm.model.ctgX18.2"/>
    <property type="gene ID" value="evm.TU.ctgX18.2"/>
</dbReference>
<evidence type="ECO:0000313" key="2">
    <source>
        <dbReference type="Proteomes" id="UP000596661"/>
    </source>
</evidence>
<keyword evidence="2" id="KW-1185">Reference proteome</keyword>
<dbReference type="AlphaFoldDB" id="A0A803QRT6"/>
<organism evidence="1 2">
    <name type="scientific">Cannabis sativa</name>
    <name type="common">Hemp</name>
    <name type="synonym">Marijuana</name>
    <dbReference type="NCBI Taxonomy" id="3483"/>
    <lineage>
        <taxon>Eukaryota</taxon>
        <taxon>Viridiplantae</taxon>
        <taxon>Streptophyta</taxon>
        <taxon>Embryophyta</taxon>
        <taxon>Tracheophyta</taxon>
        <taxon>Spermatophyta</taxon>
        <taxon>Magnoliopsida</taxon>
        <taxon>eudicotyledons</taxon>
        <taxon>Gunneridae</taxon>
        <taxon>Pentapetalae</taxon>
        <taxon>rosids</taxon>
        <taxon>fabids</taxon>
        <taxon>Rosales</taxon>
        <taxon>Cannabaceae</taxon>
        <taxon>Cannabis</taxon>
    </lineage>
</organism>
<proteinExistence type="predicted"/>
<protein>
    <submittedName>
        <fullName evidence="1">Uncharacterized protein</fullName>
    </submittedName>
</protein>
<name>A0A803QRT6_CANSA</name>
<dbReference type="Proteomes" id="UP000596661">
    <property type="component" value="Unassembled WGS sequence"/>
</dbReference>
<sequence>MGSLSHAMKWDNRLEHQTKLDVNKIKVNVNGVLFESKGKFGVGAVAYNSFDTLLEVFSMSFHGQAEASFVEVVGIKEAFGWIKRKKGWFRSVRPKHIGNDMWDVAMERRDKKLVEKLYAADAPQ</sequence>
<reference evidence="1" key="1">
    <citation type="submission" date="2021-03" db="UniProtKB">
        <authorList>
            <consortium name="EnsemblPlants"/>
        </authorList>
    </citation>
    <scope>IDENTIFICATION</scope>
</reference>